<evidence type="ECO:0000256" key="1">
    <source>
        <dbReference type="ARBA" id="ARBA00009437"/>
    </source>
</evidence>
<dbReference type="InterPro" id="IPR036390">
    <property type="entry name" value="WH_DNA-bd_sf"/>
</dbReference>
<evidence type="ECO:0000259" key="5">
    <source>
        <dbReference type="PROSITE" id="PS50931"/>
    </source>
</evidence>
<keyword evidence="3" id="KW-0238">DNA-binding</keyword>
<proteinExistence type="inferred from homology"/>
<dbReference type="SUPFAM" id="SSF46785">
    <property type="entry name" value="Winged helix' DNA-binding domain"/>
    <property type="match status" value="2"/>
</dbReference>
<dbReference type="Pfam" id="PF00126">
    <property type="entry name" value="HTH_1"/>
    <property type="match status" value="2"/>
</dbReference>
<dbReference type="SUPFAM" id="SSF53850">
    <property type="entry name" value="Periplasmic binding protein-like II"/>
    <property type="match status" value="1"/>
</dbReference>
<dbReference type="PANTHER" id="PTHR30419">
    <property type="entry name" value="HTH-TYPE TRANSCRIPTIONAL REGULATOR YBHD"/>
    <property type="match status" value="1"/>
</dbReference>
<sequence>MPASELPHLMQIRTFIRVADHGSVSRASEVLLRAQSVVTRAVHDLETRLGVQLFERHANGMLLTPYGKCILPRARRILAELAVIPAMLGQPPVTVHEQLYLLYTRRLEIFVKLCETQHMQTVANAFGLSQPAISSALKVLESGTGKVLFERTARGLRPTQASQEILYPIRRALNELRHIDADIAALKGSLQGTVTVGALPLGRTRILPEAIVQLISNHPGVRVATNESPFNLLALELRAGDVDFVFGALRPAGYASDLHGEQLLTEEMVVLVRSGHPLAGKAVTVNDLSDAQWVLPRAGSPARLIMDAHFEHLGQKSPEPVVETGDLAIIRGILLRSDMLAVVSQHQLEHEIACGELQRLALQLHDTHRPIGLIYRTNGLHSPAAQALIEQIREVVGQSTSITACPPPNT</sequence>
<evidence type="ECO:0000313" key="6">
    <source>
        <dbReference type="EMBL" id="VVN70402.1"/>
    </source>
</evidence>
<dbReference type="PROSITE" id="PS50931">
    <property type="entry name" value="HTH_LYSR"/>
    <property type="match status" value="2"/>
</dbReference>
<dbReference type="GO" id="GO:0005829">
    <property type="term" value="C:cytosol"/>
    <property type="evidence" value="ECO:0007669"/>
    <property type="project" value="TreeGrafter"/>
</dbReference>
<dbReference type="InterPro" id="IPR005119">
    <property type="entry name" value="LysR_subst-bd"/>
</dbReference>
<dbReference type="Pfam" id="PF03466">
    <property type="entry name" value="LysR_substrate"/>
    <property type="match status" value="1"/>
</dbReference>
<dbReference type="Proteomes" id="UP000381093">
    <property type="component" value="Unassembled WGS sequence"/>
</dbReference>
<dbReference type="PANTHER" id="PTHR30419:SF14">
    <property type="entry name" value="LYSR FAMILY TRANSCRIPTIONAL REGULATOR"/>
    <property type="match status" value="1"/>
</dbReference>
<feature type="domain" description="HTH lysR-type" evidence="5">
    <location>
        <begin position="11"/>
        <end position="64"/>
    </location>
</feature>
<accession>A0A5E6ZV77</accession>
<dbReference type="FunFam" id="1.10.10.10:FF:000001">
    <property type="entry name" value="LysR family transcriptional regulator"/>
    <property type="match status" value="1"/>
</dbReference>
<protein>
    <submittedName>
        <fullName evidence="6">HTH-type transcriptional regulator HdfR</fullName>
    </submittedName>
</protein>
<dbReference type="CDD" id="cd08435">
    <property type="entry name" value="PBP2_GbpR"/>
    <property type="match status" value="1"/>
</dbReference>
<comment type="similarity">
    <text evidence="1">Belongs to the LysR transcriptional regulatory family.</text>
</comment>
<evidence type="ECO:0000313" key="7">
    <source>
        <dbReference type="Proteomes" id="UP000381093"/>
    </source>
</evidence>
<dbReference type="AlphaFoldDB" id="A0A5E6ZV77"/>
<dbReference type="GO" id="GO:0003677">
    <property type="term" value="F:DNA binding"/>
    <property type="evidence" value="ECO:0007669"/>
    <property type="project" value="UniProtKB-KW"/>
</dbReference>
<name>A0A5E6ZV77_PSEFL</name>
<dbReference type="EMBL" id="CABVHW010000001">
    <property type="protein sequence ID" value="VVN70402.1"/>
    <property type="molecule type" value="Genomic_DNA"/>
</dbReference>
<dbReference type="Gene3D" id="1.10.10.10">
    <property type="entry name" value="Winged helix-like DNA-binding domain superfamily/Winged helix DNA-binding domain"/>
    <property type="match status" value="2"/>
</dbReference>
<evidence type="ECO:0000256" key="4">
    <source>
        <dbReference type="ARBA" id="ARBA00023163"/>
    </source>
</evidence>
<dbReference type="RefSeq" id="WP_150762925.1">
    <property type="nucleotide sequence ID" value="NZ_CABVHW010000001.1"/>
</dbReference>
<keyword evidence="4" id="KW-0804">Transcription</keyword>
<keyword evidence="2" id="KW-0805">Transcription regulation</keyword>
<evidence type="ECO:0000256" key="3">
    <source>
        <dbReference type="ARBA" id="ARBA00023125"/>
    </source>
</evidence>
<reference evidence="6 7" key="1">
    <citation type="submission" date="2019-09" db="EMBL/GenBank/DDBJ databases">
        <authorList>
            <person name="Chandra G."/>
            <person name="Truman W A."/>
        </authorList>
    </citation>
    <scope>NUCLEOTIDE SEQUENCE [LARGE SCALE GENOMIC DNA]</scope>
    <source>
        <strain evidence="6">PS710</strain>
    </source>
</reference>
<dbReference type="InterPro" id="IPR036388">
    <property type="entry name" value="WH-like_DNA-bd_sf"/>
</dbReference>
<organism evidence="6 7">
    <name type="scientific">Pseudomonas fluorescens</name>
    <dbReference type="NCBI Taxonomy" id="294"/>
    <lineage>
        <taxon>Bacteria</taxon>
        <taxon>Pseudomonadati</taxon>
        <taxon>Pseudomonadota</taxon>
        <taxon>Gammaproteobacteria</taxon>
        <taxon>Pseudomonadales</taxon>
        <taxon>Pseudomonadaceae</taxon>
        <taxon>Pseudomonas</taxon>
    </lineage>
</organism>
<gene>
    <name evidence="6" type="primary">hdfR_2</name>
    <name evidence="6" type="ORF">PS710_00385</name>
</gene>
<dbReference type="GO" id="GO:0003700">
    <property type="term" value="F:DNA-binding transcription factor activity"/>
    <property type="evidence" value="ECO:0007669"/>
    <property type="project" value="InterPro"/>
</dbReference>
<dbReference type="InterPro" id="IPR037405">
    <property type="entry name" value="GbpR_PBP2"/>
</dbReference>
<evidence type="ECO:0000256" key="2">
    <source>
        <dbReference type="ARBA" id="ARBA00023015"/>
    </source>
</evidence>
<dbReference type="Gene3D" id="3.40.190.290">
    <property type="match status" value="1"/>
</dbReference>
<dbReference type="InterPro" id="IPR000847">
    <property type="entry name" value="LysR_HTH_N"/>
</dbReference>
<dbReference type="InterPro" id="IPR050950">
    <property type="entry name" value="HTH-type_LysR_regulators"/>
</dbReference>
<feature type="domain" description="HTH lysR-type" evidence="5">
    <location>
        <begin position="102"/>
        <end position="159"/>
    </location>
</feature>